<dbReference type="PANTHER" id="PTHR14237:SF76">
    <property type="entry name" value="OS03G0765800 PROTEIN"/>
    <property type="match status" value="1"/>
</dbReference>
<evidence type="ECO:0000259" key="2">
    <source>
        <dbReference type="Pfam" id="PF00266"/>
    </source>
</evidence>
<dbReference type="Proteomes" id="UP000636800">
    <property type="component" value="Unassembled WGS sequence"/>
</dbReference>
<protein>
    <recommendedName>
        <fullName evidence="2">Aminotransferase class V domain-containing protein</fullName>
    </recommendedName>
</protein>
<proteinExistence type="predicted"/>
<dbReference type="Gene3D" id="3.40.640.10">
    <property type="entry name" value="Type I PLP-dependent aspartate aminotransferase-like (Major domain)"/>
    <property type="match status" value="1"/>
</dbReference>
<dbReference type="Pfam" id="PF00266">
    <property type="entry name" value="Aminotran_5"/>
    <property type="match status" value="1"/>
</dbReference>
<dbReference type="InterPro" id="IPR015424">
    <property type="entry name" value="PyrdxlP-dep_Trfase"/>
</dbReference>
<reference evidence="3 4" key="1">
    <citation type="journal article" date="2020" name="Nat. Food">
        <title>A phased Vanilla planifolia genome enables genetic improvement of flavour and production.</title>
        <authorList>
            <person name="Hasing T."/>
            <person name="Tang H."/>
            <person name="Brym M."/>
            <person name="Khazi F."/>
            <person name="Huang T."/>
            <person name="Chambers A.H."/>
        </authorList>
    </citation>
    <scope>NUCLEOTIDE SEQUENCE [LARGE SCALE GENOMIC DNA]</scope>
    <source>
        <tissue evidence="3">Leaf</tissue>
    </source>
</reference>
<sequence length="829" mass="92906">MRISIWKPVTHCAAHLLDKKKNRWRDGGGGSDDSGKKRRSYTRRQLQESELREALREACEDGSLVKFRDIDSAVTVADVSIGSSRSLARLQAQKEFLRATSLAFDRTFECFDSIPQLEESYEQFISMYPNYHSSDGIDLIRSYEYSHLDDPGAKVCLDYCGFGLFSYLQTFQQWESSAFSLSEITANLNNHALYGGAEKGTAEDDVKTQVMAYLNIPENEYSIVFTANRGSAFRLLAEFYPFQTKKKLLTMFDHESQSVSLIAQRAREKGARVYNANFKWPTLKVCNSELKKHMWSKKKRKRVSAVGLFVFPVQSRVSGMKYPYKWMAMAQQNNWHVLLDAGSLGPLDMSSLGLSLYRPDFIITSFYRVFGSDPTGFGCLLIKKSVMGCLQNKNGGTGSGMVKITPVFPPYLSDWDDGFHVLEENQMDGNEESEIPKPSKGSQMPAFSGAFTSAQVRDVIETVMDQGDSSDWDRASTIFEESEIASLEQMTRSPVCSENDSSDNSLWIELGQSPFASDKSMQLSRDKEASVCEIEQELQEVRLSYAYGVEVGSSTPAFGSQNILEMKENGIRRETEAEFRLLGRWEGNNDSFNGGRLFAAEDELVVSMEDAKPTEKLDRNLDAEEACGQNEDGRGWNRREPELVCRHIDHINVMGLNKTSLRLRCLVNWLVTSLLRLCLPSSEGGDMLPLVRTYGPKIKYDRGAAVAFNVRRRGGGLIHPETVQMLAERNGISLGIGFLNHIKLMDNQDSIHGEVELRDPSLCKPSSPSCHDIKNATIRVEVVTASLAFLSNFVDVYKLWAFLARFLDPAFLESVQSDAVSAAAVVSEA</sequence>
<dbReference type="InterPro" id="IPR000192">
    <property type="entry name" value="Aminotrans_V_dom"/>
</dbReference>
<dbReference type="InterPro" id="IPR015421">
    <property type="entry name" value="PyrdxlP-dep_Trfase_major"/>
</dbReference>
<organism evidence="3 4">
    <name type="scientific">Vanilla planifolia</name>
    <name type="common">Vanilla</name>
    <dbReference type="NCBI Taxonomy" id="51239"/>
    <lineage>
        <taxon>Eukaryota</taxon>
        <taxon>Viridiplantae</taxon>
        <taxon>Streptophyta</taxon>
        <taxon>Embryophyta</taxon>
        <taxon>Tracheophyta</taxon>
        <taxon>Spermatophyta</taxon>
        <taxon>Magnoliopsida</taxon>
        <taxon>Liliopsida</taxon>
        <taxon>Asparagales</taxon>
        <taxon>Orchidaceae</taxon>
        <taxon>Vanilloideae</taxon>
        <taxon>Vanilleae</taxon>
        <taxon>Vanilla</taxon>
    </lineage>
</organism>
<dbReference type="OrthoDB" id="1435597at2759"/>
<dbReference type="EMBL" id="JADCNL010000009">
    <property type="protein sequence ID" value="KAG0467153.1"/>
    <property type="molecule type" value="Genomic_DNA"/>
</dbReference>
<evidence type="ECO:0000256" key="1">
    <source>
        <dbReference type="SAM" id="MobiDB-lite"/>
    </source>
</evidence>
<evidence type="ECO:0000313" key="4">
    <source>
        <dbReference type="Proteomes" id="UP000636800"/>
    </source>
</evidence>
<dbReference type="PANTHER" id="PTHR14237">
    <property type="entry name" value="MOLYBDOPTERIN COFACTOR SULFURASE MOSC"/>
    <property type="match status" value="1"/>
</dbReference>
<feature type="region of interest" description="Disordered" evidence="1">
    <location>
        <begin position="22"/>
        <end position="44"/>
    </location>
</feature>
<dbReference type="AlphaFoldDB" id="A0A835UMN7"/>
<gene>
    <name evidence="3" type="ORF">HPP92_018733</name>
</gene>
<accession>A0A835UMN7</accession>
<dbReference type="SUPFAM" id="SSF53383">
    <property type="entry name" value="PLP-dependent transferases"/>
    <property type="match status" value="1"/>
</dbReference>
<feature type="domain" description="Aminotransferase class V" evidence="2">
    <location>
        <begin position="195"/>
        <end position="398"/>
    </location>
</feature>
<evidence type="ECO:0000313" key="3">
    <source>
        <dbReference type="EMBL" id="KAG0467153.1"/>
    </source>
</evidence>
<keyword evidence="4" id="KW-1185">Reference proteome</keyword>
<name>A0A835UMN7_VANPL</name>
<comment type="caution">
    <text evidence="3">The sequence shown here is derived from an EMBL/GenBank/DDBJ whole genome shotgun (WGS) entry which is preliminary data.</text>
</comment>